<dbReference type="Gene3D" id="3.40.640.10">
    <property type="entry name" value="Type I PLP-dependent aspartate aminotransferase-like (Major domain)"/>
    <property type="match status" value="1"/>
</dbReference>
<protein>
    <submittedName>
        <fullName evidence="1">Uncharacterized protein</fullName>
    </submittedName>
</protein>
<reference evidence="1" key="2">
    <citation type="submission" date="2014-03" db="EMBL/GenBank/DDBJ databases">
        <authorList>
            <person name="Genoscope - CEA"/>
        </authorList>
    </citation>
    <scope>NUCLEOTIDE SEQUENCE</scope>
</reference>
<organism evidence="1 2">
    <name type="scientific">Oncorhynchus mykiss</name>
    <name type="common">Rainbow trout</name>
    <name type="synonym">Salmo gairdneri</name>
    <dbReference type="NCBI Taxonomy" id="8022"/>
    <lineage>
        <taxon>Eukaryota</taxon>
        <taxon>Metazoa</taxon>
        <taxon>Chordata</taxon>
        <taxon>Craniata</taxon>
        <taxon>Vertebrata</taxon>
        <taxon>Euteleostomi</taxon>
        <taxon>Actinopterygii</taxon>
        <taxon>Neopterygii</taxon>
        <taxon>Teleostei</taxon>
        <taxon>Protacanthopterygii</taxon>
        <taxon>Salmoniformes</taxon>
        <taxon>Salmonidae</taxon>
        <taxon>Salmoninae</taxon>
        <taxon>Oncorhynchus</taxon>
    </lineage>
</organism>
<accession>A0A060VUQ7</accession>
<dbReference type="AlphaFoldDB" id="A0A060VUQ7"/>
<reference evidence="1" key="1">
    <citation type="journal article" date="2014" name="Nat. Commun.">
        <title>The rainbow trout genome provides novel insights into evolution after whole-genome duplication in vertebrates.</title>
        <authorList>
            <person name="Berthelot C."/>
            <person name="Brunet F."/>
            <person name="Chalopin D."/>
            <person name="Juanchich A."/>
            <person name="Bernard M."/>
            <person name="Noel B."/>
            <person name="Bento P."/>
            <person name="Da Silva C."/>
            <person name="Labadie K."/>
            <person name="Alberti A."/>
            <person name="Aury J.M."/>
            <person name="Louis A."/>
            <person name="Dehais P."/>
            <person name="Bardou P."/>
            <person name="Montfort J."/>
            <person name="Klopp C."/>
            <person name="Cabau C."/>
            <person name="Gaspin C."/>
            <person name="Thorgaard G.H."/>
            <person name="Boussaha M."/>
            <person name="Quillet E."/>
            <person name="Guyomard R."/>
            <person name="Galiana D."/>
            <person name="Bobe J."/>
            <person name="Volff J.N."/>
            <person name="Genet C."/>
            <person name="Wincker P."/>
            <person name="Jaillon O."/>
            <person name="Roest Crollius H."/>
            <person name="Guiguen Y."/>
        </authorList>
    </citation>
    <scope>NUCLEOTIDE SEQUENCE [LARGE SCALE GENOMIC DNA]</scope>
</reference>
<gene>
    <name evidence="1" type="ORF">GSONMT00064885001</name>
</gene>
<evidence type="ECO:0000313" key="1">
    <source>
        <dbReference type="EMBL" id="CDQ56699.1"/>
    </source>
</evidence>
<evidence type="ECO:0000313" key="2">
    <source>
        <dbReference type="Proteomes" id="UP000193380"/>
    </source>
</evidence>
<name>A0A060VUQ7_ONCMY</name>
<dbReference type="InterPro" id="IPR015421">
    <property type="entry name" value="PyrdxlP-dep_Trfase_major"/>
</dbReference>
<proteinExistence type="predicted"/>
<dbReference type="Proteomes" id="UP000193380">
    <property type="component" value="Unassembled WGS sequence"/>
</dbReference>
<dbReference type="EMBL" id="FR904268">
    <property type="protein sequence ID" value="CDQ56699.1"/>
    <property type="molecule type" value="Genomic_DNA"/>
</dbReference>
<sequence>MEQRGVGVQKMMVDLEMAPEQSVIVLSASSHCPAGSDLSQKHWRLSPHRVYGFSLSSFCLHRAHATGSLNKTPGQCVSVPLWGWSFCPSPTALVFTAVGSEEHGGERHAGQREVEREAQASGMSWQLGSLDPAWWTVLLHLAECNQ</sequence>
<dbReference type="PaxDb" id="8022-A0A060VUQ7"/>